<dbReference type="GO" id="GO:0016020">
    <property type="term" value="C:membrane"/>
    <property type="evidence" value="ECO:0007669"/>
    <property type="project" value="UniProtKB-SubCell"/>
</dbReference>
<dbReference type="Proteomes" id="UP001161017">
    <property type="component" value="Unassembled WGS sequence"/>
</dbReference>
<keyword evidence="3 8" id="KW-0812">Transmembrane</keyword>
<keyword evidence="4" id="KW-0029">Amino-acid transport</keyword>
<evidence type="ECO:0000256" key="2">
    <source>
        <dbReference type="ARBA" id="ARBA00022448"/>
    </source>
</evidence>
<evidence type="ECO:0000313" key="10">
    <source>
        <dbReference type="EMBL" id="MDI1493390.1"/>
    </source>
</evidence>
<feature type="transmembrane region" description="Helical" evidence="8">
    <location>
        <begin position="92"/>
        <end position="112"/>
    </location>
</feature>
<keyword evidence="6 8" id="KW-0472">Membrane</keyword>
<dbReference type="AlphaFoldDB" id="A0AA43QVM8"/>
<sequence>MEKEPYNISPEEKLSNESPNGYRGDPEKFEPGKPGRSTSIVEAADMYGDLESAEDYGYVSRGLKSRHIQFIALGGTIGTGLFLGIGRAFTQAGPLSLLLGYTITGVAIWAMMQCLGEMATWLPLPGAIPQFCARYVDGSVGFAVGWNNWYQAAITLCAEISAASVVIQFWSGAQDINVAAWISIIIVLVVCLNIFAVSIYGEAEFCFASVKIITIVGLIIFAFIIDLGGGPTRDRLGFRYWNNPGAMKAYVADGASGRFLGLWSTLVNAAFSYGGVEMVAVAAGEAENPRVNIPKAVRRVFWRILFFYVLGSLAIGVLLPYNEPRLLSAIKGDAPGGAASPWVIAVYRAGVPVLPSIINAVILTSATSSANAFLYSGSRYMYALAQNGQAPRFLLKCSKRGIPYYCIFITAAISLLTYMSCSAGSSTVFTWFQNLTTVANLFTWMSISVAYIKFHAALKAQGVDRNTLIFKSALQPYTAWFCLIFFALITIFNGFYVFPSPTKSFDLDDFITAYVGIPIYFALLLFWKIFKRTRWVPAAEADITTGKAALDAVQWPERVPRNTLEKVWFWIA</sequence>
<feature type="transmembrane region" description="Helical" evidence="8">
    <location>
        <begin position="402"/>
        <end position="419"/>
    </location>
</feature>
<evidence type="ECO:0000313" key="11">
    <source>
        <dbReference type="Proteomes" id="UP001161017"/>
    </source>
</evidence>
<name>A0AA43QVM8_9LECA</name>
<evidence type="ECO:0000256" key="4">
    <source>
        <dbReference type="ARBA" id="ARBA00022970"/>
    </source>
</evidence>
<dbReference type="EMBL" id="JAPUFD010000026">
    <property type="protein sequence ID" value="MDI1493390.1"/>
    <property type="molecule type" value="Genomic_DNA"/>
</dbReference>
<gene>
    <name evidence="10" type="ORF">OHK93_005179</name>
</gene>
<dbReference type="InterPro" id="IPR050524">
    <property type="entry name" value="APC_YAT"/>
</dbReference>
<comment type="subcellular location">
    <subcellularLocation>
        <location evidence="1">Membrane</location>
        <topology evidence="1">Multi-pass membrane protein</topology>
    </subcellularLocation>
</comment>
<evidence type="ECO:0000256" key="8">
    <source>
        <dbReference type="SAM" id="Phobius"/>
    </source>
</evidence>
<feature type="compositionally biased region" description="Basic and acidic residues" evidence="7">
    <location>
        <begin position="1"/>
        <end position="15"/>
    </location>
</feature>
<dbReference type="FunFam" id="1.20.1740.10:FF:000006">
    <property type="entry name" value="General amino acid permease"/>
    <property type="match status" value="1"/>
</dbReference>
<keyword evidence="5 8" id="KW-1133">Transmembrane helix</keyword>
<dbReference type="InterPro" id="IPR004841">
    <property type="entry name" value="AA-permease/SLC12A_dom"/>
</dbReference>
<evidence type="ECO:0000259" key="9">
    <source>
        <dbReference type="Pfam" id="PF00324"/>
    </source>
</evidence>
<accession>A0AA43QVM8</accession>
<feature type="transmembrane region" description="Helical" evidence="8">
    <location>
        <begin position="178"/>
        <end position="201"/>
    </location>
</feature>
<evidence type="ECO:0000256" key="6">
    <source>
        <dbReference type="ARBA" id="ARBA00023136"/>
    </source>
</evidence>
<feature type="transmembrane region" description="Helical" evidence="8">
    <location>
        <begin position="431"/>
        <end position="456"/>
    </location>
</feature>
<feature type="transmembrane region" description="Helical" evidence="8">
    <location>
        <begin position="149"/>
        <end position="171"/>
    </location>
</feature>
<feature type="transmembrane region" description="Helical" evidence="8">
    <location>
        <begin position="477"/>
        <end position="498"/>
    </location>
</feature>
<keyword evidence="2" id="KW-0813">Transport</keyword>
<comment type="caution">
    <text evidence="10">The sequence shown here is derived from an EMBL/GenBank/DDBJ whole genome shotgun (WGS) entry which is preliminary data.</text>
</comment>
<reference evidence="10" key="1">
    <citation type="journal article" date="2023" name="Genome Biol. Evol.">
        <title>First Whole Genome Sequence and Flow Cytometry Genome Size Data for the Lichen-Forming Fungus Ramalina farinacea (Ascomycota).</title>
        <authorList>
            <person name="Llewellyn T."/>
            <person name="Mian S."/>
            <person name="Hill R."/>
            <person name="Leitch I.J."/>
            <person name="Gaya E."/>
        </authorList>
    </citation>
    <scope>NUCLEOTIDE SEQUENCE</scope>
    <source>
        <strain evidence="10">LIQ254RAFAR</strain>
    </source>
</reference>
<protein>
    <recommendedName>
        <fullName evidence="9">Amino acid permease/ SLC12A domain-containing protein</fullName>
    </recommendedName>
</protein>
<dbReference type="PROSITE" id="PS00218">
    <property type="entry name" value="AMINO_ACID_PERMEASE_1"/>
    <property type="match status" value="1"/>
</dbReference>
<organism evidence="10 11">
    <name type="scientific">Ramalina farinacea</name>
    <dbReference type="NCBI Taxonomy" id="258253"/>
    <lineage>
        <taxon>Eukaryota</taxon>
        <taxon>Fungi</taxon>
        <taxon>Dikarya</taxon>
        <taxon>Ascomycota</taxon>
        <taxon>Pezizomycotina</taxon>
        <taxon>Lecanoromycetes</taxon>
        <taxon>OSLEUM clade</taxon>
        <taxon>Lecanoromycetidae</taxon>
        <taxon>Lecanorales</taxon>
        <taxon>Lecanorineae</taxon>
        <taxon>Ramalinaceae</taxon>
        <taxon>Ramalina</taxon>
    </lineage>
</organism>
<feature type="transmembrane region" description="Helical" evidence="8">
    <location>
        <begin position="510"/>
        <end position="527"/>
    </location>
</feature>
<feature type="transmembrane region" description="Helical" evidence="8">
    <location>
        <begin position="207"/>
        <end position="229"/>
    </location>
</feature>
<feature type="region of interest" description="Disordered" evidence="7">
    <location>
        <begin position="1"/>
        <end position="37"/>
    </location>
</feature>
<evidence type="ECO:0000256" key="3">
    <source>
        <dbReference type="ARBA" id="ARBA00022692"/>
    </source>
</evidence>
<evidence type="ECO:0000256" key="5">
    <source>
        <dbReference type="ARBA" id="ARBA00022989"/>
    </source>
</evidence>
<evidence type="ECO:0000256" key="1">
    <source>
        <dbReference type="ARBA" id="ARBA00004141"/>
    </source>
</evidence>
<dbReference type="Gene3D" id="1.20.1740.10">
    <property type="entry name" value="Amino acid/polyamine transporter I"/>
    <property type="match status" value="1"/>
</dbReference>
<proteinExistence type="predicted"/>
<feature type="transmembrane region" description="Helical" evidence="8">
    <location>
        <begin position="357"/>
        <end position="375"/>
    </location>
</feature>
<dbReference type="Pfam" id="PF00324">
    <property type="entry name" value="AA_permease"/>
    <property type="match status" value="1"/>
</dbReference>
<feature type="transmembrane region" description="Helical" evidence="8">
    <location>
        <begin position="67"/>
        <end position="85"/>
    </location>
</feature>
<evidence type="ECO:0000256" key="7">
    <source>
        <dbReference type="SAM" id="MobiDB-lite"/>
    </source>
</evidence>
<feature type="domain" description="Amino acid permease/ SLC12A" evidence="9">
    <location>
        <begin position="67"/>
        <end position="534"/>
    </location>
</feature>
<feature type="compositionally biased region" description="Basic and acidic residues" evidence="7">
    <location>
        <begin position="24"/>
        <end position="33"/>
    </location>
</feature>
<feature type="transmembrane region" description="Helical" evidence="8">
    <location>
        <begin position="300"/>
        <end position="321"/>
    </location>
</feature>
<dbReference type="PANTHER" id="PTHR43341">
    <property type="entry name" value="AMINO ACID PERMEASE"/>
    <property type="match status" value="1"/>
</dbReference>
<dbReference type="PIRSF" id="PIRSF006060">
    <property type="entry name" value="AA_transporter"/>
    <property type="match status" value="1"/>
</dbReference>
<dbReference type="GO" id="GO:0015171">
    <property type="term" value="F:amino acid transmembrane transporter activity"/>
    <property type="evidence" value="ECO:0007669"/>
    <property type="project" value="TreeGrafter"/>
</dbReference>
<dbReference type="PANTHER" id="PTHR43341:SF39">
    <property type="entry name" value="AMINO ACID TRANSPORTER (EUROFUNG)-RELATED"/>
    <property type="match status" value="1"/>
</dbReference>
<dbReference type="InterPro" id="IPR004840">
    <property type="entry name" value="Amino_acid_permease_CS"/>
</dbReference>
<keyword evidence="11" id="KW-1185">Reference proteome</keyword>